<dbReference type="GO" id="GO:0003677">
    <property type="term" value="F:DNA binding"/>
    <property type="evidence" value="ECO:0007669"/>
    <property type="project" value="UniProtKB-KW"/>
</dbReference>
<evidence type="ECO:0000256" key="2">
    <source>
        <dbReference type="ARBA" id="ARBA00023125"/>
    </source>
</evidence>
<reference evidence="7 8" key="1">
    <citation type="submission" date="2020-07" db="EMBL/GenBank/DDBJ databases">
        <authorList>
            <person name="Partida-Martinez L."/>
            <person name="Huntemann M."/>
            <person name="Clum A."/>
            <person name="Wang J."/>
            <person name="Palaniappan K."/>
            <person name="Ritter S."/>
            <person name="Chen I.-M."/>
            <person name="Stamatis D."/>
            <person name="Reddy T."/>
            <person name="O'Malley R."/>
            <person name="Daum C."/>
            <person name="Shapiro N."/>
            <person name="Ivanova N."/>
            <person name="Kyrpides N."/>
            <person name="Woyke T."/>
        </authorList>
    </citation>
    <scope>NUCLEOTIDE SEQUENCE [LARGE SCALE GENOMIC DNA]</scope>
    <source>
        <strain evidence="7 8">AS2.3</strain>
    </source>
</reference>
<dbReference type="InterPro" id="IPR011006">
    <property type="entry name" value="CheY-like_superfamily"/>
</dbReference>
<dbReference type="GO" id="GO:0000160">
    <property type="term" value="P:phosphorelay signal transduction system"/>
    <property type="evidence" value="ECO:0007669"/>
    <property type="project" value="InterPro"/>
</dbReference>
<dbReference type="InterPro" id="IPR016032">
    <property type="entry name" value="Sig_transdc_resp-reg_C-effctor"/>
</dbReference>
<evidence type="ECO:0000256" key="4">
    <source>
        <dbReference type="SAM" id="MobiDB-lite"/>
    </source>
</evidence>
<dbReference type="CDD" id="cd17535">
    <property type="entry name" value="REC_NarL-like"/>
    <property type="match status" value="1"/>
</dbReference>
<dbReference type="SMART" id="SM00421">
    <property type="entry name" value="HTH_LUXR"/>
    <property type="match status" value="1"/>
</dbReference>
<proteinExistence type="predicted"/>
<evidence type="ECO:0000256" key="1">
    <source>
        <dbReference type="ARBA" id="ARBA00022553"/>
    </source>
</evidence>
<feature type="modified residue" description="4-aspartylphosphate" evidence="3">
    <location>
        <position position="83"/>
    </location>
</feature>
<protein>
    <submittedName>
        <fullName evidence="7">DNA-binding NarL/FixJ family response regulator</fullName>
    </submittedName>
</protein>
<dbReference type="InterPro" id="IPR058245">
    <property type="entry name" value="NreC/VraR/RcsB-like_REC"/>
</dbReference>
<dbReference type="Proteomes" id="UP000517753">
    <property type="component" value="Unassembled WGS sequence"/>
</dbReference>
<name>A0A7Y9FQF5_9SPHN</name>
<evidence type="ECO:0000259" key="6">
    <source>
        <dbReference type="PROSITE" id="PS50110"/>
    </source>
</evidence>
<feature type="domain" description="Response regulatory" evidence="6">
    <location>
        <begin position="32"/>
        <end position="148"/>
    </location>
</feature>
<keyword evidence="1 3" id="KW-0597">Phosphoprotein</keyword>
<dbReference type="SMART" id="SM00448">
    <property type="entry name" value="REC"/>
    <property type="match status" value="1"/>
</dbReference>
<feature type="compositionally biased region" description="Polar residues" evidence="4">
    <location>
        <begin position="1"/>
        <end position="10"/>
    </location>
</feature>
<dbReference type="Pfam" id="PF00072">
    <property type="entry name" value="Response_reg"/>
    <property type="match status" value="1"/>
</dbReference>
<feature type="region of interest" description="Disordered" evidence="4">
    <location>
        <begin position="1"/>
        <end position="22"/>
    </location>
</feature>
<evidence type="ECO:0000256" key="3">
    <source>
        <dbReference type="PROSITE-ProRule" id="PRU00169"/>
    </source>
</evidence>
<dbReference type="PANTHER" id="PTHR43214">
    <property type="entry name" value="TWO-COMPONENT RESPONSE REGULATOR"/>
    <property type="match status" value="1"/>
</dbReference>
<evidence type="ECO:0000313" key="7">
    <source>
        <dbReference type="EMBL" id="NYD91162.1"/>
    </source>
</evidence>
<evidence type="ECO:0000313" key="8">
    <source>
        <dbReference type="Proteomes" id="UP000517753"/>
    </source>
</evidence>
<accession>A0A7Y9FQF5</accession>
<dbReference type="PRINTS" id="PR00038">
    <property type="entry name" value="HTHLUXR"/>
</dbReference>
<evidence type="ECO:0000259" key="5">
    <source>
        <dbReference type="PROSITE" id="PS50043"/>
    </source>
</evidence>
<dbReference type="PANTHER" id="PTHR43214:SF43">
    <property type="entry name" value="TWO-COMPONENT RESPONSE REGULATOR"/>
    <property type="match status" value="1"/>
</dbReference>
<reference evidence="7 8" key="2">
    <citation type="submission" date="2020-08" db="EMBL/GenBank/DDBJ databases">
        <title>The Agave Microbiome: Exploring the role of microbial communities in plant adaptations to desert environments.</title>
        <authorList>
            <person name="Partida-Martinez L.P."/>
        </authorList>
    </citation>
    <scope>NUCLEOTIDE SEQUENCE [LARGE SCALE GENOMIC DNA]</scope>
    <source>
        <strain evidence="7 8">AS2.3</strain>
    </source>
</reference>
<dbReference type="SUPFAM" id="SSF52172">
    <property type="entry name" value="CheY-like"/>
    <property type="match status" value="1"/>
</dbReference>
<gene>
    <name evidence="7" type="ORF">HD841_002969</name>
</gene>
<sequence>MSLAIQSLGSASGACTAKMSKPDVPNSAMPIRIMIVDDHPFLREGVKAVVGGQADLTIVAEAATGEEAIGLYADHRPDIVLMDLQMPGMGGVLAISAIRDRWPDARIVVLTTYAGDAQALRALRAGASGYLLKNTLRKELLDAIRSVHAGGKHLDGTVASDIAFHAIEDMLSPREIEVLALAAAGNSNKQAAARLQISEDTVKGHMKMIFLKLGASDRTHAVTIAAKRGIIEL</sequence>
<dbReference type="InterPro" id="IPR039420">
    <property type="entry name" value="WalR-like"/>
</dbReference>
<dbReference type="AlphaFoldDB" id="A0A7Y9FQF5"/>
<dbReference type="InterPro" id="IPR001789">
    <property type="entry name" value="Sig_transdc_resp-reg_receiver"/>
</dbReference>
<dbReference type="SUPFAM" id="SSF46894">
    <property type="entry name" value="C-terminal effector domain of the bipartite response regulators"/>
    <property type="match status" value="1"/>
</dbReference>
<dbReference type="Pfam" id="PF00196">
    <property type="entry name" value="GerE"/>
    <property type="match status" value="1"/>
</dbReference>
<dbReference type="PROSITE" id="PS50110">
    <property type="entry name" value="RESPONSE_REGULATORY"/>
    <property type="match status" value="1"/>
</dbReference>
<dbReference type="Gene3D" id="3.40.50.2300">
    <property type="match status" value="1"/>
</dbReference>
<dbReference type="EMBL" id="JACCBY010000004">
    <property type="protein sequence ID" value="NYD91162.1"/>
    <property type="molecule type" value="Genomic_DNA"/>
</dbReference>
<organism evidence="7 8">
    <name type="scientific">Sphingomonas melonis</name>
    <dbReference type="NCBI Taxonomy" id="152682"/>
    <lineage>
        <taxon>Bacteria</taxon>
        <taxon>Pseudomonadati</taxon>
        <taxon>Pseudomonadota</taxon>
        <taxon>Alphaproteobacteria</taxon>
        <taxon>Sphingomonadales</taxon>
        <taxon>Sphingomonadaceae</taxon>
        <taxon>Sphingomonas</taxon>
    </lineage>
</organism>
<dbReference type="GO" id="GO:0006355">
    <property type="term" value="P:regulation of DNA-templated transcription"/>
    <property type="evidence" value="ECO:0007669"/>
    <property type="project" value="InterPro"/>
</dbReference>
<feature type="domain" description="HTH luxR-type" evidence="5">
    <location>
        <begin position="169"/>
        <end position="229"/>
    </location>
</feature>
<dbReference type="PROSITE" id="PS50043">
    <property type="entry name" value="HTH_LUXR_2"/>
    <property type="match status" value="1"/>
</dbReference>
<keyword evidence="8" id="KW-1185">Reference proteome</keyword>
<dbReference type="CDD" id="cd06170">
    <property type="entry name" value="LuxR_C_like"/>
    <property type="match status" value="1"/>
</dbReference>
<keyword evidence="2 7" id="KW-0238">DNA-binding</keyword>
<dbReference type="InterPro" id="IPR000792">
    <property type="entry name" value="Tscrpt_reg_LuxR_C"/>
</dbReference>
<comment type="caution">
    <text evidence="7">The sequence shown here is derived from an EMBL/GenBank/DDBJ whole genome shotgun (WGS) entry which is preliminary data.</text>
</comment>